<name>A0ABR3PVR7_9TREE</name>
<comment type="caution">
    <text evidence="2">The sequence shown here is derived from an EMBL/GenBank/DDBJ whole genome shotgun (WGS) entry which is preliminary data.</text>
</comment>
<evidence type="ECO:0000313" key="2">
    <source>
        <dbReference type="EMBL" id="KAL1406490.1"/>
    </source>
</evidence>
<dbReference type="GeneID" id="95989237"/>
<dbReference type="EMBL" id="JBBXJM010000006">
    <property type="protein sequence ID" value="KAL1406490.1"/>
    <property type="molecule type" value="Genomic_DNA"/>
</dbReference>
<reference evidence="2 3" key="1">
    <citation type="submission" date="2023-08" db="EMBL/GenBank/DDBJ databases">
        <title>Annotated Genome Sequence of Vanrija albida AlHP1.</title>
        <authorList>
            <person name="Herzog R."/>
        </authorList>
    </citation>
    <scope>NUCLEOTIDE SEQUENCE [LARGE SCALE GENOMIC DNA]</scope>
    <source>
        <strain evidence="2 3">AlHP1</strain>
    </source>
</reference>
<organism evidence="2 3">
    <name type="scientific">Vanrija albida</name>
    <dbReference type="NCBI Taxonomy" id="181172"/>
    <lineage>
        <taxon>Eukaryota</taxon>
        <taxon>Fungi</taxon>
        <taxon>Dikarya</taxon>
        <taxon>Basidiomycota</taxon>
        <taxon>Agaricomycotina</taxon>
        <taxon>Tremellomycetes</taxon>
        <taxon>Trichosporonales</taxon>
        <taxon>Trichosporonaceae</taxon>
        <taxon>Vanrija</taxon>
    </lineage>
</organism>
<feature type="compositionally biased region" description="Polar residues" evidence="1">
    <location>
        <begin position="183"/>
        <end position="192"/>
    </location>
</feature>
<protein>
    <submittedName>
        <fullName evidence="2">Uncharacterized protein</fullName>
    </submittedName>
</protein>
<keyword evidence="3" id="KW-1185">Reference proteome</keyword>
<evidence type="ECO:0000313" key="3">
    <source>
        <dbReference type="Proteomes" id="UP001565368"/>
    </source>
</evidence>
<dbReference type="RefSeq" id="XP_069206434.1">
    <property type="nucleotide sequence ID" value="XM_069356593.1"/>
</dbReference>
<evidence type="ECO:0000256" key="1">
    <source>
        <dbReference type="SAM" id="MobiDB-lite"/>
    </source>
</evidence>
<proteinExistence type="predicted"/>
<feature type="region of interest" description="Disordered" evidence="1">
    <location>
        <begin position="156"/>
        <end position="192"/>
    </location>
</feature>
<accession>A0ABR3PVR7</accession>
<feature type="compositionally biased region" description="Acidic residues" evidence="1">
    <location>
        <begin position="163"/>
        <end position="182"/>
    </location>
</feature>
<gene>
    <name evidence="2" type="ORF">Q8F55_008194</name>
</gene>
<sequence length="192" mass="22274">MLLRALSSNRIIFAFYSYLKNSPKGYVDHALYRDPKGLPEFPRTKDDVYKCINGYHRVDQHGGFDYQYPLLVIRSYIELKEDRGDSAKVVEEKLRALELLMPHHVEAFATLRKEKGWPPSPVLPMDWHWIKFTRTSWGPTGLEPWVPDRQVRRHAWHEVKEDDGPDYDGDDADEVGDEEDDSISTADPMTVG</sequence>
<dbReference type="Proteomes" id="UP001565368">
    <property type="component" value="Unassembled WGS sequence"/>
</dbReference>